<keyword evidence="4" id="KW-0274">FAD</keyword>
<evidence type="ECO:0000256" key="4">
    <source>
        <dbReference type="ARBA" id="ARBA00022827"/>
    </source>
</evidence>
<feature type="domain" description="Rhodanese" evidence="8">
    <location>
        <begin position="465"/>
        <end position="551"/>
    </location>
</feature>
<organism evidence="9 10">
    <name type="scientific">Oceaniferula marina</name>
    <dbReference type="NCBI Taxonomy" id="2748318"/>
    <lineage>
        <taxon>Bacteria</taxon>
        <taxon>Pseudomonadati</taxon>
        <taxon>Verrucomicrobiota</taxon>
        <taxon>Verrucomicrobiia</taxon>
        <taxon>Verrucomicrobiales</taxon>
        <taxon>Verrucomicrobiaceae</taxon>
        <taxon>Oceaniferula</taxon>
    </lineage>
</organism>
<dbReference type="InterPro" id="IPR016156">
    <property type="entry name" value="FAD/NAD-linked_Rdtase_dimer_sf"/>
</dbReference>
<evidence type="ECO:0000256" key="2">
    <source>
        <dbReference type="ARBA" id="ARBA00009130"/>
    </source>
</evidence>
<feature type="compositionally biased region" description="Polar residues" evidence="7">
    <location>
        <begin position="551"/>
        <end position="572"/>
    </location>
</feature>
<evidence type="ECO:0000256" key="5">
    <source>
        <dbReference type="ARBA" id="ARBA00023002"/>
    </source>
</evidence>
<dbReference type="InterPro" id="IPR027396">
    <property type="entry name" value="DsrEFH-like"/>
</dbReference>
<evidence type="ECO:0000256" key="6">
    <source>
        <dbReference type="ARBA" id="ARBA00023284"/>
    </source>
</evidence>
<dbReference type="Gene3D" id="3.40.1260.10">
    <property type="entry name" value="DsrEFH-like"/>
    <property type="match status" value="1"/>
</dbReference>
<dbReference type="Gene3D" id="3.40.250.10">
    <property type="entry name" value="Rhodanese-like domain"/>
    <property type="match status" value="1"/>
</dbReference>
<dbReference type="Pfam" id="PF02852">
    <property type="entry name" value="Pyr_redox_dim"/>
    <property type="match status" value="1"/>
</dbReference>
<dbReference type="Pfam" id="PF07992">
    <property type="entry name" value="Pyr_redox_2"/>
    <property type="match status" value="1"/>
</dbReference>
<dbReference type="SUPFAM" id="SSF55424">
    <property type="entry name" value="FAD/NAD-linked reductases, dimerisation (C-terminal) domain"/>
    <property type="match status" value="1"/>
</dbReference>
<evidence type="ECO:0000256" key="1">
    <source>
        <dbReference type="ARBA" id="ARBA00001974"/>
    </source>
</evidence>
<reference evidence="9 10" key="1">
    <citation type="submission" date="2020-07" db="EMBL/GenBank/DDBJ databases">
        <title>Roseicoccus Jingziensis gen. nov., sp. nov., isolated from coastal seawater.</title>
        <authorList>
            <person name="Feng X."/>
        </authorList>
    </citation>
    <scope>NUCLEOTIDE SEQUENCE [LARGE SCALE GENOMIC DNA]</scope>
    <source>
        <strain evidence="9 10">N1E253</strain>
    </source>
</reference>
<dbReference type="SUPFAM" id="SSF51905">
    <property type="entry name" value="FAD/NAD(P)-binding domain"/>
    <property type="match status" value="1"/>
</dbReference>
<name>A0A851GPE8_9BACT</name>
<feature type="region of interest" description="Disordered" evidence="7">
    <location>
        <begin position="548"/>
        <end position="573"/>
    </location>
</feature>
<dbReference type="PANTHER" id="PTHR43429">
    <property type="entry name" value="PYRIDINE NUCLEOTIDE-DISULFIDE OXIDOREDUCTASE DOMAIN-CONTAINING"/>
    <property type="match status" value="1"/>
</dbReference>
<dbReference type="Proteomes" id="UP000557872">
    <property type="component" value="Unassembled WGS sequence"/>
</dbReference>
<dbReference type="PROSITE" id="PS01148">
    <property type="entry name" value="UPF0033"/>
    <property type="match status" value="1"/>
</dbReference>
<evidence type="ECO:0000313" key="10">
    <source>
        <dbReference type="Proteomes" id="UP000557872"/>
    </source>
</evidence>
<keyword evidence="10" id="KW-1185">Reference proteome</keyword>
<dbReference type="InterPro" id="IPR001455">
    <property type="entry name" value="TusA-like"/>
</dbReference>
<dbReference type="Gene3D" id="3.30.110.40">
    <property type="entry name" value="TusA-like domain"/>
    <property type="match status" value="1"/>
</dbReference>
<dbReference type="PANTHER" id="PTHR43429:SF1">
    <property type="entry name" value="NAD(P)H SULFUR OXIDOREDUCTASE (COA-DEPENDENT)"/>
    <property type="match status" value="1"/>
</dbReference>
<dbReference type="Gene3D" id="3.50.50.60">
    <property type="entry name" value="FAD/NAD(P)-binding domain"/>
    <property type="match status" value="2"/>
</dbReference>
<dbReference type="AlphaFoldDB" id="A0A851GPE8"/>
<proteinExistence type="inferred from homology"/>
<dbReference type="SUPFAM" id="SSF75169">
    <property type="entry name" value="DsrEFH-like"/>
    <property type="match status" value="1"/>
</dbReference>
<dbReference type="SUPFAM" id="SSF52821">
    <property type="entry name" value="Rhodanese/Cell cycle control phosphatase"/>
    <property type="match status" value="1"/>
</dbReference>
<comment type="cofactor">
    <cofactor evidence="1">
        <name>FAD</name>
        <dbReference type="ChEBI" id="CHEBI:57692"/>
    </cofactor>
</comment>
<comment type="similarity">
    <text evidence="2">Belongs to the class-III pyridine nucleotide-disulfide oxidoreductase family.</text>
</comment>
<keyword evidence="3" id="KW-0285">Flavoprotein</keyword>
<dbReference type="InterPro" id="IPR023753">
    <property type="entry name" value="FAD/NAD-binding_dom"/>
</dbReference>
<protein>
    <submittedName>
        <fullName evidence="9">FAD-dependent oxidoreductase</fullName>
    </submittedName>
</protein>
<gene>
    <name evidence="9" type="ORF">HW115_13840</name>
</gene>
<dbReference type="Pfam" id="PF13686">
    <property type="entry name" value="DrsE_2"/>
    <property type="match status" value="1"/>
</dbReference>
<evidence type="ECO:0000256" key="3">
    <source>
        <dbReference type="ARBA" id="ARBA00022630"/>
    </source>
</evidence>
<dbReference type="InterPro" id="IPR036868">
    <property type="entry name" value="TusA-like_sf"/>
</dbReference>
<dbReference type="SUPFAM" id="SSF64307">
    <property type="entry name" value="SirA-like"/>
    <property type="match status" value="1"/>
</dbReference>
<dbReference type="InterPro" id="IPR050260">
    <property type="entry name" value="FAD-bd_OxRdtase"/>
</dbReference>
<evidence type="ECO:0000313" key="9">
    <source>
        <dbReference type="EMBL" id="NWK56700.1"/>
    </source>
</evidence>
<dbReference type="PROSITE" id="PS50206">
    <property type="entry name" value="RHODANESE_3"/>
    <property type="match status" value="1"/>
</dbReference>
<dbReference type="InterPro" id="IPR032836">
    <property type="entry name" value="DsrE2-like"/>
</dbReference>
<dbReference type="Pfam" id="PF01206">
    <property type="entry name" value="TusA"/>
    <property type="match status" value="1"/>
</dbReference>
<dbReference type="EMBL" id="JACBAZ010000005">
    <property type="protein sequence ID" value="NWK56700.1"/>
    <property type="molecule type" value="Genomic_DNA"/>
</dbReference>
<evidence type="ECO:0000256" key="7">
    <source>
        <dbReference type="SAM" id="MobiDB-lite"/>
    </source>
</evidence>
<dbReference type="PRINTS" id="PR00411">
    <property type="entry name" value="PNDRDTASEI"/>
</dbReference>
<keyword evidence="6" id="KW-0676">Redox-active center</keyword>
<dbReference type="PRINTS" id="PR00368">
    <property type="entry name" value="FADPNR"/>
</dbReference>
<evidence type="ECO:0000259" key="8">
    <source>
        <dbReference type="PROSITE" id="PS50206"/>
    </source>
</evidence>
<dbReference type="InterPro" id="IPR001763">
    <property type="entry name" value="Rhodanese-like_dom"/>
</dbReference>
<dbReference type="GO" id="GO:0016491">
    <property type="term" value="F:oxidoreductase activity"/>
    <property type="evidence" value="ECO:0007669"/>
    <property type="project" value="UniProtKB-KW"/>
</dbReference>
<dbReference type="RefSeq" id="WP_178933498.1">
    <property type="nucleotide sequence ID" value="NZ_JACBAZ010000005.1"/>
</dbReference>
<dbReference type="InterPro" id="IPR036188">
    <property type="entry name" value="FAD/NAD-bd_sf"/>
</dbReference>
<accession>A0A851GPE8</accession>
<keyword evidence="5" id="KW-0560">Oxidoreductase</keyword>
<dbReference type="InterPro" id="IPR036873">
    <property type="entry name" value="Rhodanese-like_dom_sf"/>
</dbReference>
<comment type="caution">
    <text evidence="9">The sequence shown here is derived from an EMBL/GenBank/DDBJ whole genome shotgun (WGS) entry which is preliminary data.</text>
</comment>
<dbReference type="InterPro" id="IPR004099">
    <property type="entry name" value="Pyr_nucl-diS_OxRdtase_dimer"/>
</dbReference>
<sequence>MNTDHTQHILIIGGVAGGASAAARARRHSETAHITLIERGPDVSFANCGLPYHIGGEIADRDRLALQTPESLKALLNLDVQIRTEAIAVSREKKEVTVRRLDTGAEETLSYDSLILAPGASPIVPPLEGIEHERILSLRNLQDMDKIKAAAETTDSVLVIGAGFIGLEMAEQLRHIDKKVQVVELQEQILPQVDPEIVAPVEGEMTKHGIELILGDGVASFSHENDLVSAQLNSGKTVSAGLVVLSIGVKPESDLAKDAGLELGPRGHIVVNEYQQTSDPSIYAAGDVCETLDPILGTRTAIPLGGPANRQGRTAADHIFMGNNALAYPGSIGTSIVRVFDQVVATTGYNEKRLLAAGVDFDTVTINAHSHAGYYPGALNVTLKLLWRTSDGLILGASAVGADGIDKRMDVIATAITGKLTIDDLCNVELSYSPPFGSAKDPVNIAAFAACNIRDGLVTPALDLSDDKLQLIDVRPAEMSKIRPLDPSFGAKAIPVSQLRNRLDELDQSRPVTAVCALGKMSYFASRILTMNGFEARSVTGGLALNPDLAKSSNDTPGTTAPQAKPVTSSPAKQLDCTGIACPGPIMKVKEAASELQAGEILEVKASDGGFANDLPAFCSANQYEFLGAETNKGIVTGRLRIPEQGNLPAPVTGGAANNDTTMVVFSQEMDKVMAGLVIANGTLAMGGKATLFFTFWGLNALRKPGTTAVDGKTMMDKMFGMMLPQGTPKLPLSNMNMGGMGMRMMKSRMAAKNLPNLDGLLEDAVKGGARLVACAMSMEAMGIHQDELIDGVEMGGVAEFLAASSRSGTSLFI</sequence>